<dbReference type="RefSeq" id="WP_183994486.1">
    <property type="nucleotide sequence ID" value="NZ_JACIEH010000001.1"/>
</dbReference>
<keyword evidence="5" id="KW-1185">Reference proteome</keyword>
<dbReference type="SUPFAM" id="SSF110997">
    <property type="entry name" value="Sporulation related repeat"/>
    <property type="match status" value="1"/>
</dbReference>
<protein>
    <submittedName>
        <fullName evidence="4">Flp pilus assembly protein TadD</fullName>
    </submittedName>
</protein>
<evidence type="ECO:0000313" key="4">
    <source>
        <dbReference type="EMBL" id="MBB4097096.1"/>
    </source>
</evidence>
<name>A0A7W6JRE3_9SPHN</name>
<organism evidence="4 5">
    <name type="scientific">Sphingomonas kyeonggiensis</name>
    <dbReference type="NCBI Taxonomy" id="1268553"/>
    <lineage>
        <taxon>Bacteria</taxon>
        <taxon>Pseudomonadati</taxon>
        <taxon>Pseudomonadota</taxon>
        <taxon>Alphaproteobacteria</taxon>
        <taxon>Sphingomonadales</taxon>
        <taxon>Sphingomonadaceae</taxon>
        <taxon>Sphingomonas</taxon>
    </lineage>
</organism>
<dbReference type="InterPro" id="IPR007730">
    <property type="entry name" value="SPOR-like_dom"/>
</dbReference>
<reference evidence="4 5" key="1">
    <citation type="submission" date="2020-08" db="EMBL/GenBank/DDBJ databases">
        <title>Genomic Encyclopedia of Type Strains, Phase IV (KMG-IV): sequencing the most valuable type-strain genomes for metagenomic binning, comparative biology and taxonomic classification.</title>
        <authorList>
            <person name="Goeker M."/>
        </authorList>
    </citation>
    <scope>NUCLEOTIDE SEQUENCE [LARGE SCALE GENOMIC DNA]</scope>
    <source>
        <strain evidence="4 5">DSM 101806</strain>
    </source>
</reference>
<accession>A0A7W6JRE3</accession>
<dbReference type="Gene3D" id="1.25.40.10">
    <property type="entry name" value="Tetratricopeptide repeat domain"/>
    <property type="match status" value="1"/>
</dbReference>
<feature type="repeat" description="TPR" evidence="1">
    <location>
        <begin position="78"/>
        <end position="111"/>
    </location>
</feature>
<dbReference type="InterPro" id="IPR019734">
    <property type="entry name" value="TPR_rpt"/>
</dbReference>
<dbReference type="GO" id="GO:0042834">
    <property type="term" value="F:peptidoglycan binding"/>
    <property type="evidence" value="ECO:0007669"/>
    <property type="project" value="InterPro"/>
</dbReference>
<sequence>MKTRSKLVIGLSALCAGGTLAAGIATQGFALSAFATDAPNAKKAAQEAGAARKAIAKRKAGDAVAHAEAAVANDPQNADYRALLGQAYLLAGRFASANQALGDALTLNPGDGRVALNQVLAKIAGGDWAGARAMLDSHQDTIAAADRGLAFALAGDPVKAVEILGPAARAEDATAKTRQNLALALALSGRWAEAKQVASVDVAPDQINARMMQWVSFARPTNAYDQVAALLNVTPVQDAGQPVQLALAQQNVMLAAAATQPVQTVPAQDAVDTYMPGVPANAEAVAAEASVTAPAAEAAPVALAEAAPVALAEAAPVAGTNAGVVFGPRTEVVQLVPAAAVRAPVAVTKVSLSARAPAPIEKPVSAKPSRGNFYVQLGAYVSPAVARDAWNRMDDRVPALAGQTPYGAKVSTKAGSFYRLSVGGYDRSGADALCRQVRSSGQTCFVRAGAGDATAAWVKPGVRMASR</sequence>
<keyword evidence="2" id="KW-0732">Signal</keyword>
<dbReference type="AlphaFoldDB" id="A0A7W6JRE3"/>
<dbReference type="InterPro" id="IPR011990">
    <property type="entry name" value="TPR-like_helical_dom_sf"/>
</dbReference>
<evidence type="ECO:0000256" key="1">
    <source>
        <dbReference type="PROSITE-ProRule" id="PRU00339"/>
    </source>
</evidence>
<feature type="domain" description="SPOR" evidence="3">
    <location>
        <begin position="367"/>
        <end position="449"/>
    </location>
</feature>
<proteinExistence type="predicted"/>
<dbReference type="Gene3D" id="3.30.70.1070">
    <property type="entry name" value="Sporulation related repeat"/>
    <property type="match status" value="1"/>
</dbReference>
<evidence type="ECO:0000256" key="2">
    <source>
        <dbReference type="SAM" id="SignalP"/>
    </source>
</evidence>
<feature type="chain" id="PRO_5031249611" evidence="2">
    <location>
        <begin position="22"/>
        <end position="467"/>
    </location>
</feature>
<comment type="caution">
    <text evidence="4">The sequence shown here is derived from an EMBL/GenBank/DDBJ whole genome shotgun (WGS) entry which is preliminary data.</text>
</comment>
<dbReference type="SUPFAM" id="SSF48452">
    <property type="entry name" value="TPR-like"/>
    <property type="match status" value="1"/>
</dbReference>
<dbReference type="PROSITE" id="PS51724">
    <property type="entry name" value="SPOR"/>
    <property type="match status" value="1"/>
</dbReference>
<gene>
    <name evidence="4" type="ORF">GGR46_000629</name>
</gene>
<dbReference type="EMBL" id="JACIEH010000001">
    <property type="protein sequence ID" value="MBB4097096.1"/>
    <property type="molecule type" value="Genomic_DNA"/>
</dbReference>
<dbReference type="InterPro" id="IPR036680">
    <property type="entry name" value="SPOR-like_sf"/>
</dbReference>
<evidence type="ECO:0000313" key="5">
    <source>
        <dbReference type="Proteomes" id="UP000557392"/>
    </source>
</evidence>
<dbReference type="Proteomes" id="UP000557392">
    <property type="component" value="Unassembled WGS sequence"/>
</dbReference>
<dbReference type="Pfam" id="PF05036">
    <property type="entry name" value="SPOR"/>
    <property type="match status" value="1"/>
</dbReference>
<dbReference type="PROSITE" id="PS50005">
    <property type="entry name" value="TPR"/>
    <property type="match status" value="1"/>
</dbReference>
<keyword evidence="1" id="KW-0802">TPR repeat</keyword>
<feature type="signal peptide" evidence="2">
    <location>
        <begin position="1"/>
        <end position="21"/>
    </location>
</feature>
<evidence type="ECO:0000259" key="3">
    <source>
        <dbReference type="PROSITE" id="PS51724"/>
    </source>
</evidence>